<evidence type="ECO:0000259" key="2">
    <source>
        <dbReference type="Pfam" id="PF10601"/>
    </source>
</evidence>
<accession>A0A5N5SNY5</accession>
<reference evidence="3 4" key="1">
    <citation type="journal article" date="2019" name="PLoS Biol.">
        <title>Sex chromosomes control vertical transmission of feminizing Wolbachia symbionts in an isopod.</title>
        <authorList>
            <person name="Becking T."/>
            <person name="Chebbi M.A."/>
            <person name="Giraud I."/>
            <person name="Moumen B."/>
            <person name="Laverre T."/>
            <person name="Caubet Y."/>
            <person name="Peccoud J."/>
            <person name="Gilbert C."/>
            <person name="Cordaux R."/>
        </authorList>
    </citation>
    <scope>NUCLEOTIDE SEQUENCE [LARGE SCALE GENOMIC DNA]</scope>
    <source>
        <strain evidence="3">ANa2</strain>
        <tissue evidence="3">Whole body excluding digestive tract and cuticle</tissue>
    </source>
</reference>
<keyword evidence="1" id="KW-1133">Transmembrane helix</keyword>
<dbReference type="Pfam" id="PF10601">
    <property type="entry name" value="zf-LITAF-like"/>
    <property type="match status" value="1"/>
</dbReference>
<feature type="transmembrane region" description="Helical" evidence="1">
    <location>
        <begin position="82"/>
        <end position="103"/>
    </location>
</feature>
<evidence type="ECO:0000256" key="1">
    <source>
        <dbReference type="SAM" id="Phobius"/>
    </source>
</evidence>
<comment type="caution">
    <text evidence="3">The sequence shown here is derived from an EMBL/GenBank/DDBJ whole genome shotgun (WGS) entry which is preliminary data.</text>
</comment>
<protein>
    <recommendedName>
        <fullName evidence="2">LITAF domain-containing protein</fullName>
    </recommendedName>
</protein>
<feature type="transmembrane region" description="Helical" evidence="1">
    <location>
        <begin position="123"/>
        <end position="140"/>
    </location>
</feature>
<sequence>MSNPVEDFVLDENSKVGRRDDDVIFTLQAKGNNNNAPSIGKFFEGDKEHLLPKEPMKSSRTKMTCPRCQTEMMSKTKNENSIATYLFCCLICVTGVAHVLLLFPSMLYELLQESSTQLLEMRSVLGALLPTLTDLMVIMINM</sequence>
<proteinExistence type="predicted"/>
<dbReference type="InterPro" id="IPR006629">
    <property type="entry name" value="LITAF"/>
</dbReference>
<feature type="domain" description="LITAF" evidence="2">
    <location>
        <begin position="60"/>
        <end position="106"/>
    </location>
</feature>
<evidence type="ECO:0000313" key="3">
    <source>
        <dbReference type="EMBL" id="KAB7495726.1"/>
    </source>
</evidence>
<dbReference type="EMBL" id="SEYY01022179">
    <property type="protein sequence ID" value="KAB7495726.1"/>
    <property type="molecule type" value="Genomic_DNA"/>
</dbReference>
<evidence type="ECO:0000313" key="4">
    <source>
        <dbReference type="Proteomes" id="UP000326759"/>
    </source>
</evidence>
<organism evidence="3 4">
    <name type="scientific">Armadillidium nasatum</name>
    <dbReference type="NCBI Taxonomy" id="96803"/>
    <lineage>
        <taxon>Eukaryota</taxon>
        <taxon>Metazoa</taxon>
        <taxon>Ecdysozoa</taxon>
        <taxon>Arthropoda</taxon>
        <taxon>Crustacea</taxon>
        <taxon>Multicrustacea</taxon>
        <taxon>Malacostraca</taxon>
        <taxon>Eumalacostraca</taxon>
        <taxon>Peracarida</taxon>
        <taxon>Isopoda</taxon>
        <taxon>Oniscidea</taxon>
        <taxon>Crinocheta</taxon>
        <taxon>Armadillidiidae</taxon>
        <taxon>Armadillidium</taxon>
    </lineage>
</organism>
<name>A0A5N5SNY5_9CRUS</name>
<gene>
    <name evidence="3" type="ORF">Anas_13784</name>
</gene>
<keyword evidence="1" id="KW-0472">Membrane</keyword>
<keyword evidence="4" id="KW-1185">Reference proteome</keyword>
<keyword evidence="1" id="KW-0812">Transmembrane</keyword>
<dbReference type="Proteomes" id="UP000326759">
    <property type="component" value="Unassembled WGS sequence"/>
</dbReference>
<dbReference type="AlphaFoldDB" id="A0A5N5SNY5"/>